<dbReference type="PANTHER" id="PTHR11088">
    <property type="entry name" value="TRNA DIMETHYLALLYLTRANSFERASE"/>
    <property type="match status" value="1"/>
</dbReference>
<protein>
    <recommendedName>
        <fullName evidence="10">tRNA dimethylallyltransferase</fullName>
        <ecNumber evidence="10">2.5.1.75</ecNumber>
    </recommendedName>
    <alternativeName>
        <fullName evidence="10">Dimethylallyl diphosphate:tRNA dimethylallyltransferase</fullName>
        <shortName evidence="10">DMAPP:tRNA dimethylallyltransferase</shortName>
        <shortName evidence="10">DMATase</shortName>
    </alternativeName>
    <alternativeName>
        <fullName evidence="10">Isopentenyl-diphosphate:tRNA isopentenyltransferase</fullName>
        <shortName evidence="10">IPP transferase</shortName>
        <shortName evidence="10">IPPT</shortName>
        <shortName evidence="10">IPTase</shortName>
    </alternativeName>
</protein>
<dbReference type="Gene3D" id="3.40.50.300">
    <property type="entry name" value="P-loop containing nucleotide triphosphate hydrolases"/>
    <property type="match status" value="1"/>
</dbReference>
<evidence type="ECO:0000256" key="2">
    <source>
        <dbReference type="ARBA" id="ARBA00003213"/>
    </source>
</evidence>
<evidence type="ECO:0000256" key="3">
    <source>
        <dbReference type="ARBA" id="ARBA00005842"/>
    </source>
</evidence>
<accession>A0A068DNR5</accession>
<comment type="catalytic activity">
    <reaction evidence="9 10 11">
        <text>adenosine(37) in tRNA + dimethylallyl diphosphate = N(6)-dimethylallyladenosine(37) in tRNA + diphosphate</text>
        <dbReference type="Rhea" id="RHEA:26482"/>
        <dbReference type="Rhea" id="RHEA-COMP:10162"/>
        <dbReference type="Rhea" id="RHEA-COMP:10375"/>
        <dbReference type="ChEBI" id="CHEBI:33019"/>
        <dbReference type="ChEBI" id="CHEBI:57623"/>
        <dbReference type="ChEBI" id="CHEBI:74411"/>
        <dbReference type="ChEBI" id="CHEBI:74415"/>
        <dbReference type="EC" id="2.5.1.75"/>
    </reaction>
</comment>
<feature type="site" description="Interaction with substrate tRNA" evidence="10">
    <location>
        <position position="97"/>
    </location>
</feature>
<gene>
    <name evidence="10 14" type="primary">miaA</name>
    <name evidence="14" type="ORF">FNIIJ_097</name>
</gene>
<comment type="similarity">
    <text evidence="3 10 13">Belongs to the IPP transferase family.</text>
</comment>
<evidence type="ECO:0000256" key="9">
    <source>
        <dbReference type="ARBA" id="ARBA00049563"/>
    </source>
</evidence>
<keyword evidence="15" id="KW-1185">Reference proteome</keyword>
<dbReference type="GO" id="GO:0052381">
    <property type="term" value="F:tRNA dimethylallyltransferase activity"/>
    <property type="evidence" value="ECO:0007669"/>
    <property type="project" value="UniProtKB-UniRule"/>
</dbReference>
<dbReference type="PANTHER" id="PTHR11088:SF60">
    <property type="entry name" value="TRNA DIMETHYLALLYLTRANSFERASE"/>
    <property type="match status" value="1"/>
</dbReference>
<dbReference type="EMBL" id="CP006873">
    <property type="protein sequence ID" value="AID37395.1"/>
    <property type="molecule type" value="Genomic_DNA"/>
</dbReference>
<dbReference type="Pfam" id="PF01715">
    <property type="entry name" value="IPPT"/>
    <property type="match status" value="1"/>
</dbReference>
<reference evidence="14 15" key="1">
    <citation type="journal article" date="2014" name="Genome Biol. Evol.">
        <title>Genome sequence of "Candidatus Walczuchella monophlebidarum" the flavobacterial endosymbiont of Llaveia axin axin (Hemiptera: Coccoidea: Monophlebidae).</title>
        <authorList>
            <person name="Rosas-Perez T."/>
            <person name="Rosenblueth M."/>
            <person name="Rincon-Rosales R."/>
            <person name="Mora J."/>
            <person name="Martinez-Romero E."/>
        </authorList>
    </citation>
    <scope>NUCLEOTIDE SEQUENCE [LARGE SCALE GENOMIC DNA]</scope>
    <source>
        <strain evidence="14">FNIIJ</strain>
    </source>
</reference>
<feature type="region of interest" description="Interaction with substrate tRNA" evidence="10">
    <location>
        <begin position="133"/>
        <end position="137"/>
    </location>
</feature>
<evidence type="ECO:0000256" key="13">
    <source>
        <dbReference type="RuleBase" id="RU003785"/>
    </source>
</evidence>
<keyword evidence="8 10" id="KW-0460">Magnesium</keyword>
<comment type="cofactor">
    <cofactor evidence="1 10">
        <name>Mg(2+)</name>
        <dbReference type="ChEBI" id="CHEBI:18420"/>
    </cofactor>
</comment>
<evidence type="ECO:0000256" key="4">
    <source>
        <dbReference type="ARBA" id="ARBA00022679"/>
    </source>
</evidence>
<keyword evidence="4 10" id="KW-0808">Transferase</keyword>
<dbReference type="GO" id="GO:0005524">
    <property type="term" value="F:ATP binding"/>
    <property type="evidence" value="ECO:0007669"/>
    <property type="project" value="UniProtKB-UniRule"/>
</dbReference>
<sequence length="279" mass="33535">MKTEIISCDARKFYKELKIGTAPPDEEARRRIPHHFIGHLSIHQYYTARDFERDALTKLEKLFARYSVVIMVGGSGFYEKALTQGLDRFPETYPKIRKDLITLFKKEGLIPLQKELKKKDPVYYQMVDKNNHQRILRALEIIRTSCLPFSSFLFHQKKKNRFFRTIKIGLNSPREFLYERINQRVNDMMQKGLLEEARLYFPNKDLNALKTVGYRELFSYFEGRLSLERAIEEIKKNTRHYAKRQLTWYRNDPEVTWFEPDHINEIFAYIKNIRPEKRV</sequence>
<evidence type="ECO:0000256" key="11">
    <source>
        <dbReference type="RuleBase" id="RU003783"/>
    </source>
</evidence>
<evidence type="ECO:0000313" key="14">
    <source>
        <dbReference type="EMBL" id="AID37395.1"/>
    </source>
</evidence>
<dbReference type="NCBIfam" id="TIGR00174">
    <property type="entry name" value="miaA"/>
    <property type="match status" value="1"/>
</dbReference>
<evidence type="ECO:0000256" key="7">
    <source>
        <dbReference type="ARBA" id="ARBA00022840"/>
    </source>
</evidence>
<comment type="subunit">
    <text evidence="10">Monomer.</text>
</comment>
<evidence type="ECO:0000313" key="15">
    <source>
        <dbReference type="Proteomes" id="UP000027148"/>
    </source>
</evidence>
<evidence type="ECO:0000256" key="1">
    <source>
        <dbReference type="ARBA" id="ARBA00001946"/>
    </source>
</evidence>
<dbReference type="KEGG" id="elv:FNIIJ_097"/>
<evidence type="ECO:0000256" key="5">
    <source>
        <dbReference type="ARBA" id="ARBA00022694"/>
    </source>
</evidence>
<dbReference type="InterPro" id="IPR018022">
    <property type="entry name" value="IPT"/>
</dbReference>
<dbReference type="SUPFAM" id="SSF52540">
    <property type="entry name" value="P-loop containing nucleoside triphosphate hydrolases"/>
    <property type="match status" value="1"/>
</dbReference>
<dbReference type="HOGENOM" id="CLU_032616_0_1_10"/>
<dbReference type="GO" id="GO:0006400">
    <property type="term" value="P:tRNA modification"/>
    <property type="evidence" value="ECO:0007669"/>
    <property type="project" value="TreeGrafter"/>
</dbReference>
<evidence type="ECO:0000256" key="6">
    <source>
        <dbReference type="ARBA" id="ARBA00022741"/>
    </source>
</evidence>
<keyword evidence="6 10" id="KW-0547">Nucleotide-binding</keyword>
<dbReference type="Proteomes" id="UP000027148">
    <property type="component" value="Chromosome"/>
</dbReference>
<keyword evidence="5 10" id="KW-0819">tRNA processing</keyword>
<organism evidence="14 15">
    <name type="scientific">Candidatus Walczuchella monophlebidarum</name>
    <dbReference type="NCBI Taxonomy" id="1415657"/>
    <lineage>
        <taxon>Bacteria</taxon>
        <taxon>Pseudomonadati</taxon>
        <taxon>Bacteroidota</taxon>
        <taxon>Flavobacteriia</taxon>
        <taxon>Flavobacteriales</taxon>
        <taxon>Candidatus Walczuchella</taxon>
    </lineage>
</organism>
<evidence type="ECO:0000256" key="10">
    <source>
        <dbReference type="HAMAP-Rule" id="MF_00185"/>
    </source>
</evidence>
<evidence type="ECO:0000256" key="12">
    <source>
        <dbReference type="RuleBase" id="RU003784"/>
    </source>
</evidence>
<dbReference type="AlphaFoldDB" id="A0A068DNR5"/>
<dbReference type="HAMAP" id="MF_00185">
    <property type="entry name" value="IPP_trans"/>
    <property type="match status" value="1"/>
</dbReference>
<comment type="function">
    <text evidence="2 10 12">Catalyzes the transfer of a dimethylallyl group onto the adenine at position 37 in tRNAs that read codons beginning with uridine, leading to the formation of N6-(dimethylallyl)adenosine (i(6)A).</text>
</comment>
<dbReference type="InterPro" id="IPR039657">
    <property type="entry name" value="Dimethylallyltransferase"/>
</dbReference>
<dbReference type="InterPro" id="IPR027417">
    <property type="entry name" value="P-loop_NTPase"/>
</dbReference>
<dbReference type="STRING" id="1415657.FNIIJ_097"/>
<comment type="caution">
    <text evidence="10">Lacks conserved residue(s) required for the propagation of feature annotation.</text>
</comment>
<name>A0A068DNR5_9FLAO</name>
<evidence type="ECO:0000256" key="8">
    <source>
        <dbReference type="ARBA" id="ARBA00022842"/>
    </source>
</evidence>
<dbReference type="Gene3D" id="1.10.20.140">
    <property type="match status" value="1"/>
</dbReference>
<dbReference type="EC" id="2.5.1.75" evidence="10"/>
<proteinExistence type="inferred from homology"/>
<keyword evidence="7 10" id="KW-0067">ATP-binding</keyword>
<feature type="site" description="Interaction with substrate tRNA" evidence="10">
    <location>
        <position position="75"/>
    </location>
</feature>